<comment type="subcellular location">
    <subcellularLocation>
        <location evidence="1">Endoplasmic reticulum membrane</location>
        <topology evidence="1">Multi-pass membrane protein</topology>
    </subcellularLocation>
</comment>
<evidence type="ECO:0000256" key="3">
    <source>
        <dbReference type="ARBA" id="ARBA00017057"/>
    </source>
</evidence>
<dbReference type="EMBL" id="AMZH03027025">
    <property type="protein sequence ID" value="RRT34327.1"/>
    <property type="molecule type" value="Genomic_DNA"/>
</dbReference>
<keyword evidence="5" id="KW-0256">Endoplasmic reticulum</keyword>
<dbReference type="GO" id="GO:0006465">
    <property type="term" value="P:signal peptide processing"/>
    <property type="evidence" value="ECO:0007669"/>
    <property type="project" value="InterPro"/>
</dbReference>
<dbReference type="AlphaFoldDB" id="A0A444DKF4"/>
<evidence type="ECO:0000313" key="10">
    <source>
        <dbReference type="Proteomes" id="UP000287651"/>
    </source>
</evidence>
<evidence type="ECO:0000256" key="7">
    <source>
        <dbReference type="ARBA" id="ARBA00023136"/>
    </source>
</evidence>
<keyword evidence="4" id="KW-0812">Transmembrane</keyword>
<evidence type="ECO:0000256" key="5">
    <source>
        <dbReference type="ARBA" id="ARBA00022824"/>
    </source>
</evidence>
<reference evidence="9 10" key="1">
    <citation type="journal article" date="2014" name="Agronomy (Basel)">
        <title>A Draft Genome Sequence for Ensete ventricosum, the Drought-Tolerant Tree Against Hunger.</title>
        <authorList>
            <person name="Harrison J."/>
            <person name="Moore K.A."/>
            <person name="Paszkiewicz K."/>
            <person name="Jones T."/>
            <person name="Grant M."/>
            <person name="Ambacheew D."/>
            <person name="Muzemil S."/>
            <person name="Studholme D.J."/>
        </authorList>
    </citation>
    <scope>NUCLEOTIDE SEQUENCE [LARGE SCALE GENOMIC DNA]</scope>
</reference>
<proteinExistence type="inferred from homology"/>
<evidence type="ECO:0000256" key="6">
    <source>
        <dbReference type="ARBA" id="ARBA00022989"/>
    </source>
</evidence>
<comment type="caution">
    <text evidence="9">The sequence shown here is derived from an EMBL/GenBank/DDBJ whole genome shotgun (WGS) entry which is preliminary data.</text>
</comment>
<sequence>MASSGAAKNRKKANLVDHYSIKHLLDESVTEVASLPSFNSFPPRWTSRVLLVRLDPSASDWSSGVLGWRWFVFGSGRQESGLRGGREVEQREAADRIHHHRHRASCAVYVVFNGLLQFISYRKEKNAFLFTYPPPVSFFGLN</sequence>
<protein>
    <recommendedName>
        <fullName evidence="3">Signal peptidase complex subunit 2</fullName>
    </recommendedName>
</protein>
<dbReference type="InterPro" id="IPR009582">
    <property type="entry name" value="Spc2/SPCS2"/>
</dbReference>
<comment type="function">
    <text evidence="8">Component of the signal peptidase complex (SPC) which catalyzes the cleavage of N-terminal signal sequences from nascent proteins as they are translocated into the lumen of the endoplasmic reticulum. Enhances the enzymatic activity of SPC and facilitates the interactions between different components of the translocation site.</text>
</comment>
<evidence type="ECO:0000256" key="1">
    <source>
        <dbReference type="ARBA" id="ARBA00004477"/>
    </source>
</evidence>
<accession>A0A444DKF4</accession>
<evidence type="ECO:0000313" key="9">
    <source>
        <dbReference type="EMBL" id="RRT34327.1"/>
    </source>
</evidence>
<dbReference type="GO" id="GO:0005787">
    <property type="term" value="C:signal peptidase complex"/>
    <property type="evidence" value="ECO:0007669"/>
    <property type="project" value="InterPro"/>
</dbReference>
<evidence type="ECO:0000256" key="4">
    <source>
        <dbReference type="ARBA" id="ARBA00022692"/>
    </source>
</evidence>
<dbReference type="PANTHER" id="PTHR13085:SF0">
    <property type="entry name" value="SIGNAL PEPTIDASE COMPLEX SUBUNIT 2"/>
    <property type="match status" value="1"/>
</dbReference>
<keyword evidence="6" id="KW-1133">Transmembrane helix</keyword>
<dbReference type="Proteomes" id="UP000287651">
    <property type="component" value="Unassembled WGS sequence"/>
</dbReference>
<organism evidence="9 10">
    <name type="scientific">Ensete ventricosum</name>
    <name type="common">Abyssinian banana</name>
    <name type="synonym">Musa ensete</name>
    <dbReference type="NCBI Taxonomy" id="4639"/>
    <lineage>
        <taxon>Eukaryota</taxon>
        <taxon>Viridiplantae</taxon>
        <taxon>Streptophyta</taxon>
        <taxon>Embryophyta</taxon>
        <taxon>Tracheophyta</taxon>
        <taxon>Spermatophyta</taxon>
        <taxon>Magnoliopsida</taxon>
        <taxon>Liliopsida</taxon>
        <taxon>Zingiberales</taxon>
        <taxon>Musaceae</taxon>
        <taxon>Ensete</taxon>
    </lineage>
</organism>
<dbReference type="GO" id="GO:0045047">
    <property type="term" value="P:protein targeting to ER"/>
    <property type="evidence" value="ECO:0007669"/>
    <property type="project" value="TreeGrafter"/>
</dbReference>
<name>A0A444DKF4_ENSVE</name>
<gene>
    <name evidence="9" type="ORF">B296_00052870</name>
</gene>
<evidence type="ECO:0000256" key="8">
    <source>
        <dbReference type="ARBA" id="ARBA00045608"/>
    </source>
</evidence>
<keyword evidence="7" id="KW-0472">Membrane</keyword>
<dbReference type="PANTHER" id="PTHR13085">
    <property type="entry name" value="MICROSOMAL SIGNAL PEPTIDASE 25 KDA SUBUNIT"/>
    <property type="match status" value="1"/>
</dbReference>
<evidence type="ECO:0000256" key="2">
    <source>
        <dbReference type="ARBA" id="ARBA00007324"/>
    </source>
</evidence>
<comment type="similarity">
    <text evidence="2">Belongs to the SPCS2 family.</text>
</comment>